<comment type="caution">
    <text evidence="2">The sequence shown here is derived from an EMBL/GenBank/DDBJ whole genome shotgun (WGS) entry which is preliminary data.</text>
</comment>
<dbReference type="AlphaFoldDB" id="A0A8J2U6L0"/>
<accession>A0A8J2U6L0</accession>
<evidence type="ECO:0000313" key="3">
    <source>
        <dbReference type="Proteomes" id="UP000619743"/>
    </source>
</evidence>
<dbReference type="RefSeq" id="WP_087506099.1">
    <property type="nucleotide sequence ID" value="NZ_BMDX01000012.1"/>
</dbReference>
<name>A0A8J2U6L0_9GAMM</name>
<evidence type="ECO:0000313" key="2">
    <source>
        <dbReference type="EMBL" id="GGA81738.1"/>
    </source>
</evidence>
<feature type="chain" id="PRO_5035144392" description="Lipoprotein" evidence="1">
    <location>
        <begin position="28"/>
        <end position="175"/>
    </location>
</feature>
<reference evidence="3" key="1">
    <citation type="journal article" date="2019" name="Int. J. Syst. Evol. Microbiol.">
        <title>The Global Catalogue of Microorganisms (GCM) 10K type strain sequencing project: providing services to taxonomists for standard genome sequencing and annotation.</title>
        <authorList>
            <consortium name="The Broad Institute Genomics Platform"/>
            <consortium name="The Broad Institute Genome Sequencing Center for Infectious Disease"/>
            <person name="Wu L."/>
            <person name="Ma J."/>
        </authorList>
    </citation>
    <scope>NUCLEOTIDE SEQUENCE [LARGE SCALE GENOMIC DNA]</scope>
    <source>
        <strain evidence="3">CGMCC 1.10130</strain>
    </source>
</reference>
<protein>
    <recommendedName>
        <fullName evidence="4">Lipoprotein</fullName>
    </recommendedName>
</protein>
<dbReference type="EMBL" id="BMDX01000012">
    <property type="protein sequence ID" value="GGA81738.1"/>
    <property type="molecule type" value="Genomic_DNA"/>
</dbReference>
<gene>
    <name evidence="2" type="ORF">GCM10011369_24650</name>
</gene>
<keyword evidence="1" id="KW-0732">Signal</keyword>
<evidence type="ECO:0008006" key="4">
    <source>
        <dbReference type="Google" id="ProtNLM"/>
    </source>
</evidence>
<evidence type="ECO:0000256" key="1">
    <source>
        <dbReference type="SAM" id="SignalP"/>
    </source>
</evidence>
<feature type="signal peptide" evidence="1">
    <location>
        <begin position="1"/>
        <end position="27"/>
    </location>
</feature>
<keyword evidence="3" id="KW-1185">Reference proteome</keyword>
<dbReference type="Proteomes" id="UP000619743">
    <property type="component" value="Unassembled WGS sequence"/>
</dbReference>
<organism evidence="2 3">
    <name type="scientific">Neiella marina</name>
    <dbReference type="NCBI Taxonomy" id="508461"/>
    <lineage>
        <taxon>Bacteria</taxon>
        <taxon>Pseudomonadati</taxon>
        <taxon>Pseudomonadota</taxon>
        <taxon>Gammaproteobacteria</taxon>
        <taxon>Alteromonadales</taxon>
        <taxon>Echinimonadaceae</taxon>
        <taxon>Neiella</taxon>
    </lineage>
</organism>
<sequence length="175" mass="19920">MKGNKLSQFGSICLLILSGSFSNLARADCEQTLAEEKSGYRVSLSLTGDCNKGMFVLTIDMPDGTQQTLYEAYGQPFAEMWLDKLVGNPQPDIVLLQQVEERFAGLLVYSWQNNRYKKQTINQPTDSLMSDYAEQDKVYVRWGALVRQIKLIDPEGPGWRRLSYDFDKASWVESN</sequence>
<proteinExistence type="predicted"/>